<dbReference type="HAMAP" id="MF_00083">
    <property type="entry name" value="Pept_tRNA_hydro_bact"/>
    <property type="match status" value="1"/>
</dbReference>
<dbReference type="PROSITE" id="PS01195">
    <property type="entry name" value="PEPT_TRNA_HYDROL_1"/>
    <property type="match status" value="1"/>
</dbReference>
<sequence length="170" mass="18932">MILVVGLGNPGRKYEHTRHNVGFDVVDILAQKNNISLTKLKSKARVGEGVIAGKRVALALPQTFMNLSGESVVGLVNWYKPQADEMIVCYDDVDLPEGKLRFRPNGSAGTHNGMRNILYLLGREDFARIRVGIGRPPEGWDLKDWVLAGYDTRELRETMFRAYMAAADAV</sequence>
<dbReference type="Pfam" id="PF01195">
    <property type="entry name" value="Pept_tRNA_hydro"/>
    <property type="match status" value="1"/>
</dbReference>
<evidence type="ECO:0000256" key="2">
    <source>
        <dbReference type="ARBA" id="ARBA00022555"/>
    </source>
</evidence>
<reference evidence="10" key="1">
    <citation type="submission" date="2020-10" db="EMBL/GenBank/DDBJ databases">
        <authorList>
            <person name="Gilroy R."/>
        </authorList>
    </citation>
    <scope>NUCLEOTIDE SEQUENCE</scope>
    <source>
        <strain evidence="10">ChiHcec3-11533</strain>
    </source>
</reference>
<name>A0A9D1ICY5_9FIRM</name>
<evidence type="ECO:0000256" key="6">
    <source>
        <dbReference type="ARBA" id="ARBA00048707"/>
    </source>
</evidence>
<dbReference type="Proteomes" id="UP000824072">
    <property type="component" value="Unassembled WGS sequence"/>
</dbReference>
<proteinExistence type="inferred from homology"/>
<dbReference type="AlphaFoldDB" id="A0A9D1ICY5"/>
<dbReference type="SUPFAM" id="SSF53178">
    <property type="entry name" value="Peptidyl-tRNA hydrolase-like"/>
    <property type="match status" value="1"/>
</dbReference>
<accession>A0A9D1ICY5</accession>
<dbReference type="InterPro" id="IPR001328">
    <property type="entry name" value="Pept_tRNA_hydro"/>
</dbReference>
<dbReference type="EMBL" id="DVMU01000182">
    <property type="protein sequence ID" value="HIU34506.1"/>
    <property type="molecule type" value="Genomic_DNA"/>
</dbReference>
<keyword evidence="3 8" id="KW-0378">Hydrolase</keyword>
<evidence type="ECO:0000256" key="3">
    <source>
        <dbReference type="ARBA" id="ARBA00022801"/>
    </source>
</evidence>
<comment type="caution">
    <text evidence="10">The sequence shown here is derived from an EMBL/GenBank/DDBJ whole genome shotgun (WGS) entry which is preliminary data.</text>
</comment>
<gene>
    <name evidence="10" type="ORF">IAB02_08085</name>
</gene>
<dbReference type="GO" id="GO:0004045">
    <property type="term" value="F:peptidyl-tRNA hydrolase activity"/>
    <property type="evidence" value="ECO:0007669"/>
    <property type="project" value="UniProtKB-EC"/>
</dbReference>
<protein>
    <recommendedName>
        <fullName evidence="7 8">Peptidyl-tRNA hydrolase</fullName>
        <ecNumber evidence="1 8">3.1.1.29</ecNumber>
    </recommendedName>
</protein>
<dbReference type="FunFam" id="3.40.50.1470:FF:000001">
    <property type="entry name" value="Peptidyl-tRNA hydrolase"/>
    <property type="match status" value="1"/>
</dbReference>
<evidence type="ECO:0000256" key="5">
    <source>
        <dbReference type="ARBA" id="ARBA00038063"/>
    </source>
</evidence>
<keyword evidence="4" id="KW-0694">RNA-binding</keyword>
<dbReference type="PROSITE" id="PS01196">
    <property type="entry name" value="PEPT_TRNA_HYDROL_2"/>
    <property type="match status" value="1"/>
</dbReference>
<dbReference type="NCBIfam" id="TIGR00447">
    <property type="entry name" value="pth"/>
    <property type="match status" value="1"/>
</dbReference>
<comment type="similarity">
    <text evidence="5 9">Belongs to the PTH family.</text>
</comment>
<dbReference type="Gene3D" id="3.40.50.1470">
    <property type="entry name" value="Peptidyl-tRNA hydrolase"/>
    <property type="match status" value="1"/>
</dbReference>
<evidence type="ECO:0000256" key="1">
    <source>
        <dbReference type="ARBA" id="ARBA00013260"/>
    </source>
</evidence>
<comment type="catalytic activity">
    <reaction evidence="6 8">
        <text>an N-acyl-L-alpha-aminoacyl-tRNA + H2O = an N-acyl-L-amino acid + a tRNA + H(+)</text>
        <dbReference type="Rhea" id="RHEA:54448"/>
        <dbReference type="Rhea" id="RHEA-COMP:10123"/>
        <dbReference type="Rhea" id="RHEA-COMP:13883"/>
        <dbReference type="ChEBI" id="CHEBI:15377"/>
        <dbReference type="ChEBI" id="CHEBI:15378"/>
        <dbReference type="ChEBI" id="CHEBI:59874"/>
        <dbReference type="ChEBI" id="CHEBI:78442"/>
        <dbReference type="ChEBI" id="CHEBI:138191"/>
        <dbReference type="EC" id="3.1.1.29"/>
    </reaction>
</comment>
<evidence type="ECO:0000313" key="11">
    <source>
        <dbReference type="Proteomes" id="UP000824072"/>
    </source>
</evidence>
<organism evidence="10 11">
    <name type="scientific">Candidatus Pullichristensenella excrementigallinarum</name>
    <dbReference type="NCBI Taxonomy" id="2840907"/>
    <lineage>
        <taxon>Bacteria</taxon>
        <taxon>Bacillati</taxon>
        <taxon>Bacillota</taxon>
        <taxon>Clostridia</taxon>
        <taxon>Candidatus Pullichristensenella</taxon>
    </lineage>
</organism>
<feature type="non-terminal residue" evidence="10">
    <location>
        <position position="170"/>
    </location>
</feature>
<evidence type="ECO:0000256" key="8">
    <source>
        <dbReference type="RuleBase" id="RU000673"/>
    </source>
</evidence>
<evidence type="ECO:0000313" key="10">
    <source>
        <dbReference type="EMBL" id="HIU34506.1"/>
    </source>
</evidence>
<dbReference type="InterPro" id="IPR018171">
    <property type="entry name" value="Pept_tRNA_hydro_CS"/>
</dbReference>
<evidence type="ECO:0000256" key="4">
    <source>
        <dbReference type="ARBA" id="ARBA00022884"/>
    </source>
</evidence>
<dbReference type="EC" id="3.1.1.29" evidence="1 8"/>
<evidence type="ECO:0000256" key="9">
    <source>
        <dbReference type="RuleBase" id="RU004320"/>
    </source>
</evidence>
<keyword evidence="2" id="KW-0820">tRNA-binding</keyword>
<dbReference type="CDD" id="cd00462">
    <property type="entry name" value="PTH"/>
    <property type="match status" value="1"/>
</dbReference>
<dbReference type="PANTHER" id="PTHR17224">
    <property type="entry name" value="PEPTIDYL-TRNA HYDROLASE"/>
    <property type="match status" value="1"/>
</dbReference>
<dbReference type="PANTHER" id="PTHR17224:SF1">
    <property type="entry name" value="PEPTIDYL-TRNA HYDROLASE"/>
    <property type="match status" value="1"/>
</dbReference>
<reference evidence="10" key="2">
    <citation type="journal article" date="2021" name="PeerJ">
        <title>Extensive microbial diversity within the chicken gut microbiome revealed by metagenomics and culture.</title>
        <authorList>
            <person name="Gilroy R."/>
            <person name="Ravi A."/>
            <person name="Getino M."/>
            <person name="Pursley I."/>
            <person name="Horton D.L."/>
            <person name="Alikhan N.F."/>
            <person name="Baker D."/>
            <person name="Gharbi K."/>
            <person name="Hall N."/>
            <person name="Watson M."/>
            <person name="Adriaenssens E.M."/>
            <person name="Foster-Nyarko E."/>
            <person name="Jarju S."/>
            <person name="Secka A."/>
            <person name="Antonio M."/>
            <person name="Oren A."/>
            <person name="Chaudhuri R.R."/>
            <person name="La Ragione R."/>
            <person name="Hildebrand F."/>
            <person name="Pallen M.J."/>
        </authorList>
    </citation>
    <scope>NUCLEOTIDE SEQUENCE</scope>
    <source>
        <strain evidence="10">ChiHcec3-11533</strain>
    </source>
</reference>
<evidence type="ECO:0000256" key="7">
    <source>
        <dbReference type="ARBA" id="ARBA00050038"/>
    </source>
</evidence>
<dbReference type="InterPro" id="IPR036416">
    <property type="entry name" value="Pept_tRNA_hydro_sf"/>
</dbReference>
<dbReference type="GO" id="GO:0000049">
    <property type="term" value="F:tRNA binding"/>
    <property type="evidence" value="ECO:0007669"/>
    <property type="project" value="UniProtKB-KW"/>
</dbReference>